<comment type="pathway">
    <text evidence="2">Glycolipid biosynthesis; glycosylphosphatidylinositol-anchor biosynthesis.</text>
</comment>
<keyword evidence="9 12" id="KW-1133">Transmembrane helix</keyword>
<protein>
    <recommendedName>
        <fullName evidence="12">Mannosyltransferase</fullName>
        <ecNumber evidence="12">2.4.1.-</ecNumber>
    </recommendedName>
</protein>
<feature type="transmembrane region" description="Helical" evidence="12">
    <location>
        <begin position="6"/>
        <end position="25"/>
    </location>
</feature>
<dbReference type="AlphaFoldDB" id="A0A1Y2FRX5"/>
<name>A0A1Y2FRX5_PROLT</name>
<evidence type="ECO:0000256" key="2">
    <source>
        <dbReference type="ARBA" id="ARBA00004687"/>
    </source>
</evidence>
<dbReference type="InterPro" id="IPR005599">
    <property type="entry name" value="GPI_mannosylTrfase"/>
</dbReference>
<dbReference type="PANTHER" id="PTHR22760">
    <property type="entry name" value="GLYCOSYLTRANSFERASE"/>
    <property type="match status" value="1"/>
</dbReference>
<keyword evidence="10 12" id="KW-0472">Membrane</keyword>
<dbReference type="GO" id="GO:0006506">
    <property type="term" value="P:GPI anchor biosynthetic process"/>
    <property type="evidence" value="ECO:0007669"/>
    <property type="project" value="UniProtKB-UniPathway"/>
</dbReference>
<keyword evidence="4" id="KW-0337">GPI-anchor biosynthesis</keyword>
<dbReference type="EMBL" id="MCFI01000004">
    <property type="protein sequence ID" value="ORY85465.1"/>
    <property type="molecule type" value="Genomic_DNA"/>
</dbReference>
<feature type="transmembrane region" description="Helical" evidence="12">
    <location>
        <begin position="262"/>
        <end position="283"/>
    </location>
</feature>
<keyword evidence="5 12" id="KW-0328">Glycosyltransferase</keyword>
<evidence type="ECO:0000256" key="8">
    <source>
        <dbReference type="ARBA" id="ARBA00022824"/>
    </source>
</evidence>
<dbReference type="GeneID" id="63785338"/>
<dbReference type="PANTHER" id="PTHR22760:SF4">
    <property type="entry name" value="GPI MANNOSYLTRANSFERASE 3"/>
    <property type="match status" value="1"/>
</dbReference>
<sequence length="517" mass="59084">MGFSWLFGYLLLYRLFNALFIRTFFQPDEYYQSIEPAHVLVYKYGFLPWEYRKEIRSIAHPLLFAIPFKLMQLLGLDSSANLLMVPKLLGALQAAVTDFYTVRFVHKTWSRSAGWWALLVTVLSPWNFYVLPRTFSSSLETSLTAYALYKWPFTGFPRTLGTEALWSKYVDTVLKGLGAIGAAVLIRPTTALLWLVPGLRQLRLYGTTFAFEAFYVAYVTLQFGVIIDSFYYGRLAFPLLNFLKFNLGGHADFYGVNQVHYYLSQGLPLLMCAWLPFAIHGAIKSRKSQGQLLAICATTLAAYTMLRHKEARFIAPLVVILNGFAAYSLSLLSRTSKSPALKHDKTASTKKHRRGSPAWFKVVLALAAVVNISLGYYATRVHQRGVMDLIEHVRRHPEVDELLLLMPCHSTPWQSHIHRQGNFRFLTCEPPLGDISAAGYRDEADQFYDDPMAFLAKEKEWSGWVATFEASQQVVEQFWTQRGVSFEIEQRWFNTHGHDDARRRGDVLLYRIASASL</sequence>
<dbReference type="STRING" id="56484.A0A1Y2FRX5"/>
<evidence type="ECO:0000313" key="14">
    <source>
        <dbReference type="Proteomes" id="UP000193685"/>
    </source>
</evidence>
<gene>
    <name evidence="13" type="ORF">BCR37DRAFT_377135</name>
</gene>
<organism evidence="13 14">
    <name type="scientific">Protomyces lactucae-debilis</name>
    <dbReference type="NCBI Taxonomy" id="2754530"/>
    <lineage>
        <taxon>Eukaryota</taxon>
        <taxon>Fungi</taxon>
        <taxon>Dikarya</taxon>
        <taxon>Ascomycota</taxon>
        <taxon>Taphrinomycotina</taxon>
        <taxon>Taphrinomycetes</taxon>
        <taxon>Taphrinales</taxon>
        <taxon>Protomycetaceae</taxon>
        <taxon>Protomyces</taxon>
    </lineage>
</organism>
<evidence type="ECO:0000256" key="9">
    <source>
        <dbReference type="ARBA" id="ARBA00022989"/>
    </source>
</evidence>
<dbReference type="Proteomes" id="UP000193685">
    <property type="component" value="Unassembled WGS sequence"/>
</dbReference>
<keyword evidence="8 12" id="KW-0256">Endoplasmic reticulum</keyword>
<dbReference type="UniPathway" id="UPA00196"/>
<evidence type="ECO:0000256" key="3">
    <source>
        <dbReference type="ARBA" id="ARBA00006065"/>
    </source>
</evidence>
<feature type="transmembrane region" description="Helical" evidence="12">
    <location>
        <begin position="358"/>
        <end position="378"/>
    </location>
</feature>
<evidence type="ECO:0000256" key="11">
    <source>
        <dbReference type="ARBA" id="ARBA00024708"/>
    </source>
</evidence>
<proteinExistence type="inferred from homology"/>
<comment type="subcellular location">
    <subcellularLocation>
        <location evidence="1 12">Endoplasmic reticulum membrane</location>
        <topology evidence="1 12">Multi-pass membrane protein</topology>
    </subcellularLocation>
</comment>
<comment type="similarity">
    <text evidence="3">Belongs to the glycosyltransferase 22 family. PIGB subfamily.</text>
</comment>
<keyword evidence="7 12" id="KW-0812">Transmembrane</keyword>
<comment type="caution">
    <text evidence="13">The sequence shown here is derived from an EMBL/GenBank/DDBJ whole genome shotgun (WGS) entry which is preliminary data.</text>
</comment>
<reference evidence="13 14" key="1">
    <citation type="submission" date="2016-07" db="EMBL/GenBank/DDBJ databases">
        <title>Pervasive Adenine N6-methylation of Active Genes in Fungi.</title>
        <authorList>
            <consortium name="DOE Joint Genome Institute"/>
            <person name="Mondo S.J."/>
            <person name="Dannebaum R.O."/>
            <person name="Kuo R.C."/>
            <person name="Labutti K."/>
            <person name="Haridas S."/>
            <person name="Kuo A."/>
            <person name="Salamov A."/>
            <person name="Ahrendt S.R."/>
            <person name="Lipzen A."/>
            <person name="Sullivan W."/>
            <person name="Andreopoulos W.B."/>
            <person name="Clum A."/>
            <person name="Lindquist E."/>
            <person name="Daum C."/>
            <person name="Ramamoorthy G.K."/>
            <person name="Gryganskyi A."/>
            <person name="Culley D."/>
            <person name="Magnuson J.K."/>
            <person name="James T.Y."/>
            <person name="O'Malley M.A."/>
            <person name="Stajich J.E."/>
            <person name="Spatafora J.W."/>
            <person name="Visel A."/>
            <person name="Grigoriev I.V."/>
        </authorList>
    </citation>
    <scope>NUCLEOTIDE SEQUENCE [LARGE SCALE GENOMIC DNA]</scope>
    <source>
        <strain evidence="13 14">12-1054</strain>
    </source>
</reference>
<feature type="transmembrane region" description="Helical" evidence="12">
    <location>
        <begin position="113"/>
        <end position="131"/>
    </location>
</feature>
<feature type="transmembrane region" description="Helical" evidence="12">
    <location>
        <begin position="313"/>
        <end position="332"/>
    </location>
</feature>
<dbReference type="RefSeq" id="XP_040726947.1">
    <property type="nucleotide sequence ID" value="XM_040868739.1"/>
</dbReference>
<keyword evidence="14" id="KW-1185">Reference proteome</keyword>
<dbReference type="OrthoDB" id="416834at2759"/>
<evidence type="ECO:0000256" key="5">
    <source>
        <dbReference type="ARBA" id="ARBA00022676"/>
    </source>
</evidence>
<evidence type="ECO:0000256" key="12">
    <source>
        <dbReference type="RuleBase" id="RU363075"/>
    </source>
</evidence>
<comment type="function">
    <text evidence="11">Mannosyltransferase involved in glycosylphosphatidylinositol-anchor biosynthesis. Transfers the third mannose to Man2-GlcN-acyl-PI during GPI precursor assembly.</text>
</comment>
<dbReference type="GO" id="GO:0005789">
    <property type="term" value="C:endoplasmic reticulum membrane"/>
    <property type="evidence" value="ECO:0007669"/>
    <property type="project" value="UniProtKB-SubCell"/>
</dbReference>
<evidence type="ECO:0000256" key="1">
    <source>
        <dbReference type="ARBA" id="ARBA00004477"/>
    </source>
</evidence>
<dbReference type="EC" id="2.4.1.-" evidence="12"/>
<accession>A0A1Y2FRX5</accession>
<feature type="transmembrane region" description="Helical" evidence="12">
    <location>
        <begin position="176"/>
        <end position="197"/>
    </location>
</feature>
<evidence type="ECO:0000256" key="4">
    <source>
        <dbReference type="ARBA" id="ARBA00022502"/>
    </source>
</evidence>
<keyword evidence="6 13" id="KW-0808">Transferase</keyword>
<dbReference type="Pfam" id="PF03901">
    <property type="entry name" value="Glyco_transf_22"/>
    <property type="match status" value="1"/>
</dbReference>
<evidence type="ECO:0000256" key="7">
    <source>
        <dbReference type="ARBA" id="ARBA00022692"/>
    </source>
</evidence>
<evidence type="ECO:0000256" key="6">
    <source>
        <dbReference type="ARBA" id="ARBA00022679"/>
    </source>
</evidence>
<dbReference type="OMA" id="HHMVFNN"/>
<evidence type="ECO:0000256" key="10">
    <source>
        <dbReference type="ARBA" id="ARBA00023136"/>
    </source>
</evidence>
<evidence type="ECO:0000313" key="13">
    <source>
        <dbReference type="EMBL" id="ORY85465.1"/>
    </source>
</evidence>
<feature type="transmembrane region" description="Helical" evidence="12">
    <location>
        <begin position="209"/>
        <end position="232"/>
    </location>
</feature>
<dbReference type="GO" id="GO:0000026">
    <property type="term" value="F:alpha-1,2-mannosyltransferase activity"/>
    <property type="evidence" value="ECO:0007669"/>
    <property type="project" value="TreeGrafter"/>
</dbReference>